<evidence type="ECO:0000259" key="6">
    <source>
        <dbReference type="PROSITE" id="PS51462"/>
    </source>
</evidence>
<dbReference type="Pfam" id="PF00293">
    <property type="entry name" value="NUDIX"/>
    <property type="match status" value="1"/>
</dbReference>
<comment type="cofactor">
    <cofactor evidence="1">
        <name>Mg(2+)</name>
        <dbReference type="ChEBI" id="CHEBI:18420"/>
    </cofactor>
</comment>
<dbReference type="GO" id="GO:0005737">
    <property type="term" value="C:cytoplasm"/>
    <property type="evidence" value="ECO:0007669"/>
    <property type="project" value="TreeGrafter"/>
</dbReference>
<dbReference type="GO" id="GO:0016818">
    <property type="term" value="F:hydrolase activity, acting on acid anhydrides, in phosphorus-containing anhydrides"/>
    <property type="evidence" value="ECO:0007669"/>
    <property type="project" value="TreeGrafter"/>
</dbReference>
<dbReference type="CDD" id="cd18875">
    <property type="entry name" value="NUDIX_Hydrolase"/>
    <property type="match status" value="1"/>
</dbReference>
<evidence type="ECO:0000256" key="5">
    <source>
        <dbReference type="ARBA" id="ARBA00022842"/>
    </source>
</evidence>
<evidence type="ECO:0000313" key="8">
    <source>
        <dbReference type="Proteomes" id="UP000027980"/>
    </source>
</evidence>
<protein>
    <submittedName>
        <fullName evidence="7">DNA mismatch repair protein MutT</fullName>
    </submittedName>
</protein>
<comment type="similarity">
    <text evidence="2">Belongs to the Nudix hydrolase family.</text>
</comment>
<dbReference type="PANTHER" id="PTHR43758:SF2">
    <property type="entry name" value="OXIDIZED PURINE NUCLEOSIDE TRIPHOSPHATE HYDROLASE"/>
    <property type="match status" value="1"/>
</dbReference>
<dbReference type="GO" id="GO:0046872">
    <property type="term" value="F:metal ion binding"/>
    <property type="evidence" value="ECO:0007669"/>
    <property type="project" value="UniProtKB-KW"/>
</dbReference>
<proteinExistence type="inferred from homology"/>
<dbReference type="InterPro" id="IPR015797">
    <property type="entry name" value="NUDIX_hydrolase-like_dom_sf"/>
</dbReference>
<dbReference type="EMBL" id="CP008876">
    <property type="protein sequence ID" value="AIF67294.1"/>
    <property type="molecule type" value="Genomic_DNA"/>
</dbReference>
<name>A0A075LLS3_9BACI</name>
<dbReference type="OrthoDB" id="9787476at2"/>
<dbReference type="Proteomes" id="UP000027980">
    <property type="component" value="Chromosome"/>
</dbReference>
<gene>
    <name evidence="7" type="ORF">GZ22_12005</name>
</gene>
<organism evidence="7 8">
    <name type="scientific">Terribacillus saccharophilus</name>
    <dbReference type="NCBI Taxonomy" id="361277"/>
    <lineage>
        <taxon>Bacteria</taxon>
        <taxon>Bacillati</taxon>
        <taxon>Bacillota</taxon>
        <taxon>Bacilli</taxon>
        <taxon>Bacillales</taxon>
        <taxon>Bacillaceae</taxon>
        <taxon>Terribacillus</taxon>
    </lineage>
</organism>
<dbReference type="Gene3D" id="3.90.79.10">
    <property type="entry name" value="Nucleoside Triphosphate Pyrophosphohydrolase"/>
    <property type="match status" value="1"/>
</dbReference>
<evidence type="ECO:0000256" key="2">
    <source>
        <dbReference type="ARBA" id="ARBA00005582"/>
    </source>
</evidence>
<feature type="domain" description="Nudix hydrolase" evidence="6">
    <location>
        <begin position="12"/>
        <end position="138"/>
    </location>
</feature>
<dbReference type="KEGG" id="tap:GZ22_12005"/>
<dbReference type="AlphaFoldDB" id="A0A075LLS3"/>
<evidence type="ECO:0000313" key="7">
    <source>
        <dbReference type="EMBL" id="AIF67294.1"/>
    </source>
</evidence>
<sequence length="162" mass="18921">MRPSRQDTDMVEHKIYNMVMVHNEDQVLLLDRQHDDFSGFIPPGGKVDFPESLTASAIREVKEETGLDVWNLEYKGVQHYVNEEQNVRYLIFYYVTDSFTGTLLADSREGNPSWFQKSEAMELPMQDVVRTVFPLFFQEGTFELYLHAEVEASDYTEEILHT</sequence>
<dbReference type="PANTHER" id="PTHR43758">
    <property type="entry name" value="7,8-DIHYDRO-8-OXOGUANINE TRIPHOSPHATASE"/>
    <property type="match status" value="1"/>
</dbReference>
<keyword evidence="4" id="KW-0378">Hydrolase</keyword>
<keyword evidence="3" id="KW-0479">Metal-binding</keyword>
<evidence type="ECO:0000256" key="4">
    <source>
        <dbReference type="ARBA" id="ARBA00022801"/>
    </source>
</evidence>
<dbReference type="InterPro" id="IPR000086">
    <property type="entry name" value="NUDIX_hydrolase_dom"/>
</dbReference>
<evidence type="ECO:0000256" key="1">
    <source>
        <dbReference type="ARBA" id="ARBA00001946"/>
    </source>
</evidence>
<dbReference type="HOGENOM" id="CLU_037162_17_0_9"/>
<keyword evidence="5" id="KW-0460">Magnesium</keyword>
<dbReference type="SUPFAM" id="SSF55811">
    <property type="entry name" value="Nudix"/>
    <property type="match status" value="1"/>
</dbReference>
<reference evidence="7 8" key="1">
    <citation type="submission" date="2014-07" db="EMBL/GenBank/DDBJ databases">
        <title>Complete genome sequence of a moderately halophilic bacterium Terribacillus aidingensis MP602, isolated from Cryptomeria fortunei in Tianmu mountain in China.</title>
        <authorList>
            <person name="Wang Y."/>
            <person name="Lu P."/>
            <person name="Zhang L."/>
        </authorList>
    </citation>
    <scope>NUCLEOTIDE SEQUENCE [LARGE SCALE GENOMIC DNA]</scope>
    <source>
        <strain evidence="7 8">MP602</strain>
    </source>
</reference>
<accession>A0A075LLS3</accession>
<dbReference type="PROSITE" id="PS51462">
    <property type="entry name" value="NUDIX"/>
    <property type="match status" value="1"/>
</dbReference>
<evidence type="ECO:0000256" key="3">
    <source>
        <dbReference type="ARBA" id="ARBA00022723"/>
    </source>
</evidence>